<reference evidence="2" key="1">
    <citation type="journal article" date="2020" name="mSystems">
        <title>Genome- and Community-Level Interaction Insights into Carbon Utilization and Element Cycling Functions of Hydrothermarchaeota in Hydrothermal Sediment.</title>
        <authorList>
            <person name="Zhou Z."/>
            <person name="Liu Y."/>
            <person name="Xu W."/>
            <person name="Pan J."/>
            <person name="Luo Z.H."/>
            <person name="Li M."/>
        </authorList>
    </citation>
    <scope>NUCLEOTIDE SEQUENCE [LARGE SCALE GENOMIC DNA]</scope>
    <source>
        <strain evidence="2">SpSt-1</strain>
    </source>
</reference>
<dbReference type="InterPro" id="IPR005149">
    <property type="entry name" value="Tscrpt_reg_PadR_N"/>
</dbReference>
<evidence type="ECO:0000313" key="2">
    <source>
        <dbReference type="EMBL" id="HHR95652.1"/>
    </source>
</evidence>
<organism evidence="2">
    <name type="scientific">Ignisphaera aggregans</name>
    <dbReference type="NCBI Taxonomy" id="334771"/>
    <lineage>
        <taxon>Archaea</taxon>
        <taxon>Thermoproteota</taxon>
        <taxon>Thermoprotei</taxon>
        <taxon>Desulfurococcales</taxon>
        <taxon>Desulfurococcaceae</taxon>
        <taxon>Ignisphaera</taxon>
    </lineage>
</organism>
<dbReference type="Pfam" id="PF03551">
    <property type="entry name" value="PadR"/>
    <property type="match status" value="1"/>
</dbReference>
<feature type="domain" description="Transcription regulator PadR N-terminal" evidence="1">
    <location>
        <begin position="14"/>
        <end position="79"/>
    </location>
</feature>
<comment type="caution">
    <text evidence="2">The sequence shown here is derived from an EMBL/GenBank/DDBJ whole genome shotgun (WGS) entry which is preliminary data.</text>
</comment>
<name>A0A7C5YSX5_9CREN</name>
<dbReference type="InterPro" id="IPR036388">
    <property type="entry name" value="WH-like_DNA-bd_sf"/>
</dbReference>
<gene>
    <name evidence="2" type="ORF">ENL47_02240</name>
</gene>
<evidence type="ECO:0000259" key="1">
    <source>
        <dbReference type="Pfam" id="PF03551"/>
    </source>
</evidence>
<dbReference type="PANTHER" id="PTHR43252:SF7">
    <property type="entry name" value="TRANSCRIPTIONAL REGULATOR YQJI"/>
    <property type="match status" value="1"/>
</dbReference>
<dbReference type="SUPFAM" id="SSF46785">
    <property type="entry name" value="Winged helix' DNA-binding domain"/>
    <property type="match status" value="1"/>
</dbReference>
<dbReference type="PANTHER" id="PTHR43252">
    <property type="entry name" value="TRANSCRIPTIONAL REGULATOR YQJI"/>
    <property type="match status" value="1"/>
</dbReference>
<accession>A0A7C5YSX5</accession>
<proteinExistence type="predicted"/>
<dbReference type="AlphaFoldDB" id="A0A7C5YSX5"/>
<protein>
    <submittedName>
        <fullName evidence="2">PadR family transcriptional regulator</fullName>
    </submittedName>
</protein>
<dbReference type="EMBL" id="DRUB01000036">
    <property type="protein sequence ID" value="HHR95652.1"/>
    <property type="molecule type" value="Genomic_DNA"/>
</dbReference>
<dbReference type="InterPro" id="IPR036390">
    <property type="entry name" value="WH_DNA-bd_sf"/>
</dbReference>
<dbReference type="Gene3D" id="1.10.10.10">
    <property type="entry name" value="Winged helix-like DNA-binding domain superfamily/Winged helix DNA-binding domain"/>
    <property type="match status" value="1"/>
</dbReference>
<sequence length="141" mass="16438">MARKAKYSWLRNLILAILATGSDIHGYIIYKKIENVVGEKWKPSIGTFYRVLVKLREEGLIECYRQNRRNICRITDKGIDYILSNIASHLPKFIGILSEILSAYKQILNSKKMEMPLEIKVKLNRLIEVLSTENHKKFKNS</sequence>